<feature type="domain" description="DUF1232" evidence="5">
    <location>
        <begin position="163"/>
        <end position="197"/>
    </location>
</feature>
<dbReference type="AlphaFoldDB" id="C6HVI1"/>
<evidence type="ECO:0000259" key="5">
    <source>
        <dbReference type="Pfam" id="PF06803"/>
    </source>
</evidence>
<keyword evidence="2" id="KW-0812">Transmembrane</keyword>
<comment type="subcellular location">
    <subcellularLocation>
        <location evidence="1">Endomembrane system</location>
        <topology evidence="1">Multi-pass membrane protein</topology>
    </subcellularLocation>
</comment>
<gene>
    <name evidence="6" type="ORF">UBAL3_79160027</name>
</gene>
<sequence length="219" mass="24400">MTNSHLLKILETTGYSPEELGRMIGLSGMTLRRWTKKPLDFPIPPVYVPAIRDTCYRLVSQGLLDPESPHVKAILLSGLSKGEHHAAIVNLGLPSDFDTNPAMNEDRILTSLVVIGAQEKKQSEVESNPEKISRFKAMGAEWTERISTLVSVIRSRKMSLTDKFIAYGALFYLLTPIDFIPDNIPFLGLFDDFAILGFAATYYMKMHQGEAEGPQDPSL</sequence>
<evidence type="ECO:0000313" key="7">
    <source>
        <dbReference type="Proteomes" id="UP000009374"/>
    </source>
</evidence>
<keyword evidence="3" id="KW-1133">Transmembrane helix</keyword>
<dbReference type="EMBL" id="GG693863">
    <property type="protein sequence ID" value="EES53399.1"/>
    <property type="molecule type" value="Genomic_DNA"/>
</dbReference>
<organism evidence="6 7">
    <name type="scientific">Leptospirillum ferrodiazotrophum</name>
    <dbReference type="NCBI Taxonomy" id="412449"/>
    <lineage>
        <taxon>Bacteria</taxon>
        <taxon>Pseudomonadati</taxon>
        <taxon>Nitrospirota</taxon>
        <taxon>Nitrospiria</taxon>
        <taxon>Nitrospirales</taxon>
        <taxon>Nitrospiraceae</taxon>
        <taxon>Leptospirillum</taxon>
    </lineage>
</organism>
<dbReference type="InterPro" id="IPR010652">
    <property type="entry name" value="DUF1232"/>
</dbReference>
<keyword evidence="4" id="KW-0472">Membrane</keyword>
<evidence type="ECO:0000256" key="3">
    <source>
        <dbReference type="ARBA" id="ARBA00022989"/>
    </source>
</evidence>
<reference evidence="6 7" key="1">
    <citation type="journal article" date="2009" name="Appl. Environ. Microbiol.">
        <title>Community genomic and proteomic analyses of chemoautotrophic iron-oxidizing "Leptospirillum rubarum" (Group II) and "Leptospirillum ferrodiazotrophum" (Group III) bacteria in acid mine drainage biofilms.</title>
        <authorList>
            <person name="Goltsman D.S."/>
            <person name="Denef V.J."/>
            <person name="Singer S.W."/>
            <person name="VerBerkmoes N.C."/>
            <person name="Lefsrud M."/>
            <person name="Mueller R.S."/>
            <person name="Dick G.J."/>
            <person name="Sun C.L."/>
            <person name="Wheeler K.E."/>
            <person name="Zemla A."/>
            <person name="Baker B.J."/>
            <person name="Hauser L."/>
            <person name="Land M."/>
            <person name="Shah M.B."/>
            <person name="Thelen M.P."/>
            <person name="Hettich R.L."/>
            <person name="Banfield J.F."/>
        </authorList>
    </citation>
    <scope>NUCLEOTIDE SEQUENCE [LARGE SCALE GENOMIC DNA]</scope>
</reference>
<evidence type="ECO:0000256" key="4">
    <source>
        <dbReference type="ARBA" id="ARBA00023136"/>
    </source>
</evidence>
<accession>C6HVI1</accession>
<keyword evidence="7" id="KW-1185">Reference proteome</keyword>
<dbReference type="GO" id="GO:0012505">
    <property type="term" value="C:endomembrane system"/>
    <property type="evidence" value="ECO:0007669"/>
    <property type="project" value="UniProtKB-SubCell"/>
</dbReference>
<evidence type="ECO:0000313" key="6">
    <source>
        <dbReference type="EMBL" id="EES53399.1"/>
    </source>
</evidence>
<name>C6HVI1_9BACT</name>
<protein>
    <recommendedName>
        <fullName evidence="5">DUF1232 domain-containing protein</fullName>
    </recommendedName>
</protein>
<dbReference type="Pfam" id="PF06803">
    <property type="entry name" value="DUF1232"/>
    <property type="match status" value="1"/>
</dbReference>
<dbReference type="Proteomes" id="UP000009374">
    <property type="component" value="Unassembled WGS sequence"/>
</dbReference>
<evidence type="ECO:0000256" key="1">
    <source>
        <dbReference type="ARBA" id="ARBA00004127"/>
    </source>
</evidence>
<evidence type="ECO:0000256" key="2">
    <source>
        <dbReference type="ARBA" id="ARBA00022692"/>
    </source>
</evidence>
<proteinExistence type="predicted"/>